<feature type="transmembrane region" description="Helical" evidence="1">
    <location>
        <begin position="53"/>
        <end position="74"/>
    </location>
</feature>
<evidence type="ECO:0000256" key="1">
    <source>
        <dbReference type="SAM" id="Phobius"/>
    </source>
</evidence>
<proteinExistence type="predicted"/>
<reference evidence="2 3" key="1">
    <citation type="submission" date="2006-02" db="EMBL/GenBank/DDBJ databases">
        <authorList>
            <consortium name="Microbial Genomics Group"/>
            <consortium name="Lawrence Livermore National Laboratory"/>
            <consortium name="and the Genome Analysis Group"/>
            <consortium name="Oak Ridge National Laboratory"/>
            <person name="Larimer F.W."/>
        </authorList>
    </citation>
    <scope>NUCLEOTIDE SEQUENCE [LARGE SCALE GENOMIC DNA]</scope>
    <source>
        <strain evidence="2 3">LVS</strain>
    </source>
</reference>
<accession>A0ABF7PTS7</accession>
<dbReference type="EMBL" id="AM233362">
    <property type="protein sequence ID" value="CAJ80081.1"/>
    <property type="molecule type" value="Genomic_DNA"/>
</dbReference>
<reference evidence="3" key="2">
    <citation type="submission" date="2006-03" db="EMBL/GenBank/DDBJ databases">
        <title>Complete genome sequence of Francisella tularensis LVS (Live Vaccine Strain).</title>
        <authorList>
            <person name="Chain P."/>
            <person name="Larimer F."/>
            <person name="Land M."/>
            <person name="Stilwagen S."/>
            <person name="Larsson P."/>
            <person name="Bearden S."/>
            <person name="Chu M."/>
            <person name="Oyston P."/>
            <person name="Forsman M."/>
            <person name="Andersson S."/>
            <person name="Lindler L."/>
            <person name="Titball R."/>
            <person name="Garcia E."/>
        </authorList>
    </citation>
    <scope>NUCLEOTIDE SEQUENCE [LARGE SCALE GENOMIC DNA]</scope>
    <source>
        <strain evidence="3">LVS</strain>
    </source>
</reference>
<dbReference type="Proteomes" id="UP000001944">
    <property type="component" value="Chromosome"/>
</dbReference>
<dbReference type="AlphaFoldDB" id="A0ABF7PTS7"/>
<organism evidence="2 3">
    <name type="scientific">Francisella tularensis subsp. holarctica (strain LVS)</name>
    <dbReference type="NCBI Taxonomy" id="376619"/>
    <lineage>
        <taxon>Bacteria</taxon>
        <taxon>Pseudomonadati</taxon>
        <taxon>Pseudomonadota</taxon>
        <taxon>Gammaproteobacteria</taxon>
        <taxon>Thiotrichales</taxon>
        <taxon>Francisellaceae</taxon>
        <taxon>Francisella</taxon>
    </lineage>
</organism>
<keyword evidence="1" id="KW-0472">Membrane</keyword>
<sequence length="79" mass="9119">MMAFLLDIITFLQISFSTNIFRINYMGILGILVAMIAGFVMPKNLISIDSLAYVGLYLYGFLFVCSLFTLFVYWRNKKL</sequence>
<evidence type="ECO:0000313" key="3">
    <source>
        <dbReference type="Proteomes" id="UP000001944"/>
    </source>
</evidence>
<keyword evidence="1" id="KW-0812">Transmembrane</keyword>
<dbReference type="KEGG" id="ftl:FTL_1642"/>
<evidence type="ECO:0000313" key="2">
    <source>
        <dbReference type="EMBL" id="CAJ80081.1"/>
    </source>
</evidence>
<keyword evidence="1" id="KW-1133">Transmembrane helix</keyword>
<feature type="transmembrane region" description="Helical" evidence="1">
    <location>
        <begin position="21"/>
        <end position="41"/>
    </location>
</feature>
<name>A0ABF7PTS7_FRATH</name>
<protein>
    <submittedName>
        <fullName evidence="2">Hypothetical membrane protein</fullName>
    </submittedName>
</protein>
<gene>
    <name evidence="2" type="ordered locus">FTL_1642</name>
</gene>